<dbReference type="NCBIfam" id="TIGR03569">
    <property type="entry name" value="NeuB_NnaB"/>
    <property type="match status" value="1"/>
</dbReference>
<dbReference type="InterPro" id="IPR020007">
    <property type="entry name" value="NeuB/NeuA"/>
</dbReference>
<dbReference type="InterPro" id="IPR036732">
    <property type="entry name" value="AFP_Neu5c_C_sf"/>
</dbReference>
<dbReference type="Gene3D" id="3.90.1210.10">
    <property type="entry name" value="Antifreeze-like/N-acetylneuraminic acid synthase C-terminal domain"/>
    <property type="match status" value="1"/>
</dbReference>
<dbReference type="GO" id="GO:0016051">
    <property type="term" value="P:carbohydrate biosynthetic process"/>
    <property type="evidence" value="ECO:0007669"/>
    <property type="project" value="InterPro"/>
</dbReference>
<dbReference type="Proteomes" id="UP000515442">
    <property type="component" value="Chromosome"/>
</dbReference>
<organism evidence="2 3">
    <name type="scientific">Aeromonas veronii</name>
    <dbReference type="NCBI Taxonomy" id="654"/>
    <lineage>
        <taxon>Bacteria</taxon>
        <taxon>Pseudomonadati</taxon>
        <taxon>Pseudomonadota</taxon>
        <taxon>Gammaproteobacteria</taxon>
        <taxon>Aeromonadales</taxon>
        <taxon>Aeromonadaceae</taxon>
        <taxon>Aeromonas</taxon>
    </lineage>
</organism>
<evidence type="ECO:0000313" key="3">
    <source>
        <dbReference type="Proteomes" id="UP000515442"/>
    </source>
</evidence>
<dbReference type="EMBL" id="AP022038">
    <property type="protein sequence ID" value="BBR40159.1"/>
    <property type="molecule type" value="Genomic_DNA"/>
</dbReference>
<dbReference type="Gene3D" id="3.20.20.70">
    <property type="entry name" value="Aldolase class I"/>
    <property type="match status" value="1"/>
</dbReference>
<accession>A0A6S5D576</accession>
<dbReference type="PANTHER" id="PTHR42966:SF1">
    <property type="entry name" value="SIALIC ACID SYNTHASE"/>
    <property type="match status" value="1"/>
</dbReference>
<dbReference type="InterPro" id="IPR057736">
    <property type="entry name" value="SAF_PseI/NeuA/NeuB"/>
</dbReference>
<dbReference type="RefSeq" id="WP_182937718.1">
    <property type="nucleotide sequence ID" value="NZ_AP022038.1"/>
</dbReference>
<evidence type="ECO:0000313" key="2">
    <source>
        <dbReference type="EMBL" id="BBR40159.1"/>
    </source>
</evidence>
<gene>
    <name evidence="2" type="primary">neuB</name>
    <name evidence="2" type="ORF">WP3W19E03_26840</name>
</gene>
<dbReference type="InterPro" id="IPR051690">
    <property type="entry name" value="PseI-like"/>
</dbReference>
<dbReference type="CDD" id="cd11615">
    <property type="entry name" value="SAF_NeuB_like"/>
    <property type="match status" value="1"/>
</dbReference>
<feature type="domain" description="AFP-like" evidence="1">
    <location>
        <begin position="305"/>
        <end position="357"/>
    </location>
</feature>
<evidence type="ECO:0000259" key="1">
    <source>
        <dbReference type="PROSITE" id="PS50844"/>
    </source>
</evidence>
<dbReference type="SUPFAM" id="SSF51269">
    <property type="entry name" value="AFP III-like domain"/>
    <property type="match status" value="1"/>
</dbReference>
<reference evidence="2 3" key="1">
    <citation type="submission" date="2019-12" db="EMBL/GenBank/DDBJ databases">
        <title>complete genome sequences of Aeromonas veronii str. WP3-W19-ESBL-03 isolated from wastewater treatment plant effluent.</title>
        <authorList>
            <person name="Sekizuka T."/>
            <person name="Itokawa K."/>
            <person name="Yatsu K."/>
            <person name="Inamine Y."/>
            <person name="Kuroda M."/>
        </authorList>
    </citation>
    <scope>NUCLEOTIDE SEQUENCE [LARGE SCALE GENOMIC DNA]</scope>
    <source>
        <strain evidence="2 3">WP3-W19-ESBL-03</strain>
    </source>
</reference>
<sequence length="357" mass="38192">MIRIIAEAGVNHNGDEALAVALIDAAHRAGVDVVKFQTFKAANLVTRQAKQAAYQTANTGKEESQFAMLSRLELSFDAHLRLIAHCESLGIAFLSTAFDTESLDFLVNRLKLQTLKIPSGDLTNAPFVLAHARTSCELIVSTGMATLAEVEAALGVIAFGLTAPQDAQPGEAAFMAAYASEAGQAALANKVTLLHCTTEYPAPMVDINLKAMDTLSHAFRLPVGYSDHSQGITIPVAAVARGACLIEKHFTLDRNMEGPDHKASLEPDELAAMVQGIRDVELALGDGIKGPRPSEIKNKEIARKSLVAACDIEEGAILCADNLAIKRPGDGMSPYAYWQLLGQPAKHSYLEGEPIYE</sequence>
<dbReference type="InterPro" id="IPR013785">
    <property type="entry name" value="Aldolase_TIM"/>
</dbReference>
<dbReference type="GO" id="GO:0047444">
    <property type="term" value="F:N-acylneuraminate-9-phosphate synthase activity"/>
    <property type="evidence" value="ECO:0007669"/>
    <property type="project" value="TreeGrafter"/>
</dbReference>
<dbReference type="InterPro" id="IPR013132">
    <property type="entry name" value="PseI/NeuA/B-like_N"/>
</dbReference>
<name>A0A6S5D576_AERVE</name>
<proteinExistence type="predicted"/>
<dbReference type="Pfam" id="PF03102">
    <property type="entry name" value="NeuB"/>
    <property type="match status" value="1"/>
</dbReference>
<dbReference type="PANTHER" id="PTHR42966">
    <property type="entry name" value="N-ACETYLNEURAMINATE SYNTHASE"/>
    <property type="match status" value="1"/>
</dbReference>
<protein>
    <submittedName>
        <fullName evidence="2">N-acetylneuraminate synthase</fullName>
    </submittedName>
</protein>
<dbReference type="SUPFAM" id="SSF51569">
    <property type="entry name" value="Aldolase"/>
    <property type="match status" value="1"/>
</dbReference>
<dbReference type="InterPro" id="IPR006190">
    <property type="entry name" value="SAF_AFP_Neu5Ac"/>
</dbReference>
<dbReference type="AlphaFoldDB" id="A0A6S5D576"/>
<dbReference type="PROSITE" id="PS50844">
    <property type="entry name" value="AFP_LIKE"/>
    <property type="match status" value="1"/>
</dbReference>